<evidence type="ECO:0000313" key="2">
    <source>
        <dbReference type="Proteomes" id="UP001159363"/>
    </source>
</evidence>
<protein>
    <submittedName>
        <fullName evidence="1">Uncharacterized protein</fullName>
    </submittedName>
</protein>
<dbReference type="EMBL" id="JARBHB010000003">
    <property type="protein sequence ID" value="KAJ8889582.1"/>
    <property type="molecule type" value="Genomic_DNA"/>
</dbReference>
<accession>A0ABQ9HZA8</accession>
<sequence>MALQFSYPNRHYITSKHPQFKASRKKLRIFEEDLKSDLKFFKSCSKIKNKFDSADFKQHG</sequence>
<organism evidence="1 2">
    <name type="scientific">Dryococelus australis</name>
    <dbReference type="NCBI Taxonomy" id="614101"/>
    <lineage>
        <taxon>Eukaryota</taxon>
        <taxon>Metazoa</taxon>
        <taxon>Ecdysozoa</taxon>
        <taxon>Arthropoda</taxon>
        <taxon>Hexapoda</taxon>
        <taxon>Insecta</taxon>
        <taxon>Pterygota</taxon>
        <taxon>Neoptera</taxon>
        <taxon>Polyneoptera</taxon>
        <taxon>Phasmatodea</taxon>
        <taxon>Verophasmatodea</taxon>
        <taxon>Anareolatae</taxon>
        <taxon>Phasmatidae</taxon>
        <taxon>Eurycanthinae</taxon>
        <taxon>Dryococelus</taxon>
    </lineage>
</organism>
<proteinExistence type="predicted"/>
<gene>
    <name evidence="1" type="ORF">PR048_009082</name>
</gene>
<comment type="caution">
    <text evidence="1">The sequence shown here is derived from an EMBL/GenBank/DDBJ whole genome shotgun (WGS) entry which is preliminary data.</text>
</comment>
<keyword evidence="2" id="KW-1185">Reference proteome</keyword>
<dbReference type="Proteomes" id="UP001159363">
    <property type="component" value="Chromosome 3"/>
</dbReference>
<reference evidence="1 2" key="1">
    <citation type="submission" date="2023-02" db="EMBL/GenBank/DDBJ databases">
        <title>LHISI_Scaffold_Assembly.</title>
        <authorList>
            <person name="Stuart O.P."/>
            <person name="Cleave R."/>
            <person name="Magrath M.J.L."/>
            <person name="Mikheyev A.S."/>
        </authorList>
    </citation>
    <scope>NUCLEOTIDE SEQUENCE [LARGE SCALE GENOMIC DNA]</scope>
    <source>
        <strain evidence="1">Daus_M_001</strain>
        <tissue evidence="1">Leg muscle</tissue>
    </source>
</reference>
<evidence type="ECO:0000313" key="1">
    <source>
        <dbReference type="EMBL" id="KAJ8889582.1"/>
    </source>
</evidence>
<name>A0ABQ9HZA8_9NEOP</name>